<evidence type="ECO:0000313" key="7">
    <source>
        <dbReference type="Proteomes" id="UP001202248"/>
    </source>
</evidence>
<reference evidence="6 7" key="1">
    <citation type="submission" date="2022-02" db="EMBL/GenBank/DDBJ databases">
        <authorList>
            <person name="Min J."/>
        </authorList>
    </citation>
    <scope>NUCLEOTIDE SEQUENCE [LARGE SCALE GENOMIC DNA]</scope>
    <source>
        <strain evidence="6 7">GR10-1</strain>
    </source>
</reference>
<keyword evidence="4" id="KW-0145">Chemotaxis</keyword>
<evidence type="ECO:0000259" key="5">
    <source>
        <dbReference type="PROSITE" id="PS50122"/>
    </source>
</evidence>
<proteinExistence type="predicted"/>
<dbReference type="Pfam" id="PF01339">
    <property type="entry name" value="CheB_methylest"/>
    <property type="match status" value="1"/>
</dbReference>
<evidence type="ECO:0000256" key="2">
    <source>
        <dbReference type="ARBA" id="ARBA00039140"/>
    </source>
</evidence>
<accession>A0ABS9SIR8</accession>
<feature type="active site" evidence="4">
    <location>
        <position position="15"/>
    </location>
</feature>
<keyword evidence="1 4" id="KW-0378">Hydrolase</keyword>
<dbReference type="Gene3D" id="3.40.50.180">
    <property type="entry name" value="Methylesterase CheB, C-terminal domain"/>
    <property type="match status" value="1"/>
</dbReference>
<feature type="active site" evidence="4">
    <location>
        <position position="135"/>
    </location>
</feature>
<keyword evidence="7" id="KW-1185">Reference proteome</keyword>
<evidence type="ECO:0000256" key="1">
    <source>
        <dbReference type="ARBA" id="ARBA00022801"/>
    </source>
</evidence>
<organism evidence="6 7">
    <name type="scientific">Niabella ginsengisoli</name>
    <dbReference type="NCBI Taxonomy" id="522298"/>
    <lineage>
        <taxon>Bacteria</taxon>
        <taxon>Pseudomonadati</taxon>
        <taxon>Bacteroidota</taxon>
        <taxon>Chitinophagia</taxon>
        <taxon>Chitinophagales</taxon>
        <taxon>Chitinophagaceae</taxon>
        <taxon>Niabella</taxon>
    </lineage>
</organism>
<comment type="caution">
    <text evidence="6">The sequence shown here is derived from an EMBL/GenBank/DDBJ whole genome shotgun (WGS) entry which is preliminary data.</text>
</comment>
<feature type="active site" evidence="4">
    <location>
        <position position="42"/>
    </location>
</feature>
<comment type="catalytic activity">
    <reaction evidence="3">
        <text>[protein]-L-glutamate 5-O-methyl ester + H2O = L-glutamyl-[protein] + methanol + H(+)</text>
        <dbReference type="Rhea" id="RHEA:23236"/>
        <dbReference type="Rhea" id="RHEA-COMP:10208"/>
        <dbReference type="Rhea" id="RHEA-COMP:10311"/>
        <dbReference type="ChEBI" id="CHEBI:15377"/>
        <dbReference type="ChEBI" id="CHEBI:15378"/>
        <dbReference type="ChEBI" id="CHEBI:17790"/>
        <dbReference type="ChEBI" id="CHEBI:29973"/>
        <dbReference type="ChEBI" id="CHEBI:82795"/>
        <dbReference type="EC" id="3.1.1.61"/>
    </reaction>
</comment>
<feature type="domain" description="CheB-type methylesterase" evidence="5">
    <location>
        <begin position="3"/>
        <end position="183"/>
    </location>
</feature>
<evidence type="ECO:0000313" key="6">
    <source>
        <dbReference type="EMBL" id="MCH5598261.1"/>
    </source>
</evidence>
<gene>
    <name evidence="6" type="ORF">MKP09_10245</name>
</gene>
<dbReference type="Proteomes" id="UP001202248">
    <property type="component" value="Unassembled WGS sequence"/>
</dbReference>
<sequence>MQDRNKTEILLIGGSAGSISVLLEILPHLNNQLSFPIVIVLHRKAYRESTMDTLLGFYSVLPVNEAYDKMALQKSCIYIAPADYHLLFENKEQIALDVSEKINYSRPSIDITFQSAAQVFKEHTTALLLSGANNDGMEGMRFIADHGGTVLVQDPNTAEFDYMPKQSIKNTDVNEVLKPKNMADFINHLA</sequence>
<dbReference type="PANTHER" id="PTHR42872">
    <property type="entry name" value="PROTEIN-GLUTAMATE METHYLESTERASE/PROTEIN-GLUTAMINE GLUTAMINASE"/>
    <property type="match status" value="1"/>
</dbReference>
<dbReference type="EC" id="3.1.1.61" evidence="2"/>
<dbReference type="InterPro" id="IPR000673">
    <property type="entry name" value="Sig_transdc_resp-reg_Me-estase"/>
</dbReference>
<dbReference type="CDD" id="cd16433">
    <property type="entry name" value="CheB"/>
    <property type="match status" value="1"/>
</dbReference>
<dbReference type="RefSeq" id="WP_240827902.1">
    <property type="nucleotide sequence ID" value="NZ_JAKWBL010000001.1"/>
</dbReference>
<dbReference type="EMBL" id="JAKWBL010000001">
    <property type="protein sequence ID" value="MCH5598261.1"/>
    <property type="molecule type" value="Genomic_DNA"/>
</dbReference>
<protein>
    <recommendedName>
        <fullName evidence="2">protein-glutamate methylesterase</fullName>
        <ecNumber evidence="2">3.1.1.61</ecNumber>
    </recommendedName>
</protein>
<dbReference type="SUPFAM" id="SSF52738">
    <property type="entry name" value="Methylesterase CheB, C-terminal domain"/>
    <property type="match status" value="1"/>
</dbReference>
<dbReference type="PANTHER" id="PTHR42872:SF6">
    <property type="entry name" value="PROTEIN-GLUTAMATE METHYLESTERASE_PROTEIN-GLUTAMINE GLUTAMINASE"/>
    <property type="match status" value="1"/>
</dbReference>
<dbReference type="InterPro" id="IPR035909">
    <property type="entry name" value="CheB_C"/>
</dbReference>
<evidence type="ECO:0000256" key="4">
    <source>
        <dbReference type="PROSITE-ProRule" id="PRU00050"/>
    </source>
</evidence>
<name>A0ABS9SIR8_9BACT</name>
<evidence type="ECO:0000256" key="3">
    <source>
        <dbReference type="ARBA" id="ARBA00048267"/>
    </source>
</evidence>
<dbReference type="PROSITE" id="PS50122">
    <property type="entry name" value="CHEB"/>
    <property type="match status" value="1"/>
</dbReference>